<dbReference type="EMBL" id="JAOQIO010000125">
    <property type="protein sequence ID" value="MCU6798245.1"/>
    <property type="molecule type" value="Genomic_DNA"/>
</dbReference>
<dbReference type="Pfam" id="PF00149">
    <property type="entry name" value="Metallophos"/>
    <property type="match status" value="1"/>
</dbReference>
<proteinExistence type="predicted"/>
<accession>A0ABT2UUA2</accession>
<dbReference type="Gene3D" id="3.60.21.10">
    <property type="match status" value="1"/>
</dbReference>
<dbReference type="RefSeq" id="WP_262688959.1">
    <property type="nucleotide sequence ID" value="NZ_JAOQIO010000125.1"/>
</dbReference>
<reference evidence="2 3" key="1">
    <citation type="submission" date="2022-09" db="EMBL/GenBank/DDBJ databases">
        <authorList>
            <person name="Han X.L."/>
            <person name="Wang Q."/>
            <person name="Lu T."/>
        </authorList>
    </citation>
    <scope>NUCLEOTIDE SEQUENCE [LARGE SCALE GENOMIC DNA]</scope>
    <source>
        <strain evidence="2 3">WQ 127069</strain>
    </source>
</reference>
<dbReference type="InterPro" id="IPR051918">
    <property type="entry name" value="STPP_CPPED1"/>
</dbReference>
<evidence type="ECO:0000313" key="2">
    <source>
        <dbReference type="EMBL" id="MCU6798245.1"/>
    </source>
</evidence>
<dbReference type="PANTHER" id="PTHR43143">
    <property type="entry name" value="METALLOPHOSPHOESTERASE, CALCINEURIN SUPERFAMILY"/>
    <property type="match status" value="1"/>
</dbReference>
<dbReference type="InterPro" id="IPR013783">
    <property type="entry name" value="Ig-like_fold"/>
</dbReference>
<organism evidence="2 3">
    <name type="scientific">Paenibacillus baimaensis</name>
    <dbReference type="NCBI Taxonomy" id="2982185"/>
    <lineage>
        <taxon>Bacteria</taxon>
        <taxon>Bacillati</taxon>
        <taxon>Bacillota</taxon>
        <taxon>Bacilli</taxon>
        <taxon>Bacillales</taxon>
        <taxon>Paenibacillaceae</taxon>
        <taxon>Paenibacillus</taxon>
    </lineage>
</organism>
<feature type="domain" description="Calcineurin-like phosphoesterase" evidence="1">
    <location>
        <begin position="544"/>
        <end position="736"/>
    </location>
</feature>
<dbReference type="PANTHER" id="PTHR43143:SF5">
    <property type="entry name" value="SECRETED PROTEIN"/>
    <property type="match status" value="1"/>
</dbReference>
<gene>
    <name evidence="2" type="ORF">OB236_39570</name>
</gene>
<dbReference type="InterPro" id="IPR029052">
    <property type="entry name" value="Metallo-depent_PP-like"/>
</dbReference>
<evidence type="ECO:0000313" key="3">
    <source>
        <dbReference type="Proteomes" id="UP001652445"/>
    </source>
</evidence>
<evidence type="ECO:0000259" key="1">
    <source>
        <dbReference type="Pfam" id="PF00149"/>
    </source>
</evidence>
<dbReference type="Gene3D" id="2.60.40.10">
    <property type="entry name" value="Immunoglobulins"/>
    <property type="match status" value="1"/>
</dbReference>
<dbReference type="InterPro" id="IPR004843">
    <property type="entry name" value="Calcineurin-like_PHP"/>
</dbReference>
<sequence>MENQPRFNGMQKTVLILFTALALIGLLWIIRVLAIDGFLQIGIPQVSANDTSLTLSLDNGDIVRGSKGIIASGSKPESKLSLLIDDVKVTAKSVMQQKAMLTFEAEGMKSGDGFKNSIWVNDKLAYTFDKNIAGFTKLTVPINAELLQQGNNKITLRAGSKKTPDDKEGERDVWKFRALKFELGDGTVLDDPNYKTATVYTVGTASGAAQDPSTFQKEFNYVIKDDKYRSVYYLWDTLELHETNHKVELIAEEGTSKKAKTVIVQVDNTAPVLEVVSPIEGRTYKNRIAVNVKSNDAISGTASVVAKLDGKVIELPAELQTTELPVGAHKLEVSTTDKAGNERSSAVNFQVLNETPELPSQPAPTDRSSISSAELKLSVQVDDSTKDPLDVSFYKARRYDLSETGKHEALTHAVDREPPLELVPQGETMMTDEQRSLVAVKDGQYLVNDNKEKFPYHRFTFEVGNDPLTDSDIVWTGHSLPDRLVTMYVWNFDTQLWEDIDSNRGTEDFTLRGRIKPAQMVRGGKVEVLVQDRIPTTGDYDFAFLWMTDTQYYSESFPKIYDLMTKWTVDHWKEKKFSYMVHTGDIINNWNSKTEWENASKSMKTLDDAHIPYGIVAGNHDVAYDVGNYEEFWKYFGRERYIKQPTFGGDLNNNRDHYDLVSVKGNDFVIVYLGWVIDPKTFDWANSVLKKYADRNAIIATHEYLKPSKAYYGQGRWVYERLVEPNPNVFMVLGGHNPGVAYNIKKIGDRKVLELLSDYQNGPEGGQGYMRFLQFDLQNKQLFVNTYSPYLNKYNFFKPDEDEFVLPLNLKPIEKQVATDYIGIYSRTNELIGKASKVPSGSTATVPYPNTQPGESYSWFAIARDEFGGFSRSDVWSFTTK</sequence>
<dbReference type="SUPFAM" id="SSF56300">
    <property type="entry name" value="Metallo-dependent phosphatases"/>
    <property type="match status" value="1"/>
</dbReference>
<protein>
    <submittedName>
        <fullName evidence="2">Metallophosphoesterase</fullName>
    </submittedName>
</protein>
<keyword evidence="3" id="KW-1185">Reference proteome</keyword>
<dbReference type="Proteomes" id="UP001652445">
    <property type="component" value="Unassembled WGS sequence"/>
</dbReference>
<name>A0ABT2UUA2_9BACL</name>
<comment type="caution">
    <text evidence="2">The sequence shown here is derived from an EMBL/GenBank/DDBJ whole genome shotgun (WGS) entry which is preliminary data.</text>
</comment>